<evidence type="ECO:0000313" key="2">
    <source>
        <dbReference type="EMBL" id="UOX33850.1"/>
    </source>
</evidence>
<name>A0ABY4HME2_9FLAO</name>
<dbReference type="InterPro" id="IPR029442">
    <property type="entry name" value="GyrI-like"/>
</dbReference>
<dbReference type="InterPro" id="IPR050908">
    <property type="entry name" value="SmbC-like"/>
</dbReference>
<proteinExistence type="predicted"/>
<dbReference type="InterPro" id="IPR010499">
    <property type="entry name" value="AraC_E-bd"/>
</dbReference>
<dbReference type="Gene3D" id="3.20.80.10">
    <property type="entry name" value="Regulatory factor, effector binding domain"/>
    <property type="match status" value="1"/>
</dbReference>
<dbReference type="PANTHER" id="PTHR40055">
    <property type="entry name" value="TRANSCRIPTIONAL REGULATOR YGIV-RELATED"/>
    <property type="match status" value="1"/>
</dbReference>
<reference evidence="2" key="2">
    <citation type="submission" date="2022-04" db="EMBL/GenBank/DDBJ databases">
        <title>Complete Genome Sequence of Flavobacterium sediminilitoris YSM-43, Isolated from a Tidal Sediment.</title>
        <authorList>
            <person name="Lee P.A."/>
        </authorList>
    </citation>
    <scope>NUCLEOTIDE SEQUENCE</scope>
    <source>
        <strain evidence="2">YSM-43</strain>
    </source>
</reference>
<gene>
    <name evidence="2" type="ORF">LXD69_17675</name>
</gene>
<dbReference type="SMART" id="SM00871">
    <property type="entry name" value="AraC_E_bind"/>
    <property type="match status" value="1"/>
</dbReference>
<dbReference type="Proteomes" id="UP000830454">
    <property type="component" value="Chromosome"/>
</dbReference>
<dbReference type="InterPro" id="IPR011256">
    <property type="entry name" value="Reg_factor_effector_dom_sf"/>
</dbReference>
<dbReference type="SUPFAM" id="SSF55136">
    <property type="entry name" value="Probable bacterial effector-binding domain"/>
    <property type="match status" value="1"/>
</dbReference>
<dbReference type="PANTHER" id="PTHR40055:SF1">
    <property type="entry name" value="TRANSCRIPTIONAL REGULATOR YGIV-RELATED"/>
    <property type="match status" value="1"/>
</dbReference>
<organism evidence="2 3">
    <name type="scientific">Flavobacterium sediminilitoris</name>
    <dbReference type="NCBI Taxonomy" id="2024526"/>
    <lineage>
        <taxon>Bacteria</taxon>
        <taxon>Pseudomonadati</taxon>
        <taxon>Bacteroidota</taxon>
        <taxon>Flavobacteriia</taxon>
        <taxon>Flavobacteriales</taxon>
        <taxon>Flavobacteriaceae</taxon>
        <taxon>Flavobacterium</taxon>
    </lineage>
</organism>
<feature type="domain" description="AraC effector-binding" evidence="1">
    <location>
        <begin position="1"/>
        <end position="158"/>
    </location>
</feature>
<keyword evidence="3" id="KW-1185">Reference proteome</keyword>
<accession>A0ABY4HME2</accession>
<protein>
    <submittedName>
        <fullName evidence="2">GyrI-like domain-containing protein</fullName>
    </submittedName>
</protein>
<dbReference type="Pfam" id="PF06445">
    <property type="entry name" value="GyrI-like"/>
    <property type="match status" value="1"/>
</dbReference>
<dbReference type="EMBL" id="CP090145">
    <property type="protein sequence ID" value="UOX33850.1"/>
    <property type="molecule type" value="Genomic_DNA"/>
</dbReference>
<evidence type="ECO:0000313" key="3">
    <source>
        <dbReference type="Proteomes" id="UP000830454"/>
    </source>
</evidence>
<evidence type="ECO:0000259" key="1">
    <source>
        <dbReference type="SMART" id="SM00871"/>
    </source>
</evidence>
<dbReference type="RefSeq" id="WP_246916402.1">
    <property type="nucleotide sequence ID" value="NZ_CP090145.1"/>
</dbReference>
<reference evidence="2" key="1">
    <citation type="submission" date="2021-12" db="EMBL/GenBank/DDBJ databases">
        <authorList>
            <person name="Cha I.-T."/>
            <person name="Lee K.-E."/>
            <person name="Park S.-J."/>
        </authorList>
    </citation>
    <scope>NUCLEOTIDE SEQUENCE</scope>
    <source>
        <strain evidence="2">YSM-43</strain>
    </source>
</reference>
<sequence length="161" mass="18634">MEPKIITISAKKTIGFSIKTNMVNDQTVKIWQQLMPRLKEVKNAVSADLFSLQVYNGETFEEFTPTTEFTKYALVELKNYDFIPESFEKFEIPAGQYAVFIHKGTSADFPKTSQIIYGEWLPNSEYKIDNRPHFAVMGDKYLGHENPETEEEVWVPIQNKV</sequence>